<dbReference type="KEGG" id="lip:LI0254"/>
<sequence length="375" mass="42615">MRYHYSLSVILTILLTFSMVTSTLAIPRTEKDLQYIANNLTETPVKYGDIPSITQPEYISVNDANLTLEGRDPVFIVFIPGSQPRIYPQRIMVWHEVVNEYINGKSYVITYSPISGSMAAYESTIEGMNLIFDTEGKLFNSTSVLIDRNTGSLWSQLIGMAFDGPLKGKGLRYIVSWWTTWDKAKEMYPTALVLATPRGTNKPYGRDPYGSYVTHGNYYDDERIVYPVVQQDKKHQLHPKTKVLGIEIEGLPLAIDEAYVKEKKVVNFYFGPYALVALYDSRLDIVRVFNREVWDKQILFTQNPQGLLVDIDTNTIWNYDGIAIQGKLKDASISEFFGINAFWFSWYAFNPESLLVPGSTVVPSSALIKNALFLE</sequence>
<reference evidence="1 2" key="1">
    <citation type="submission" date="2005-11" db="EMBL/GenBank/DDBJ databases">
        <title>The complete genome sequence of Lawsonia intracellularis: the causative agent of proliferative enteropathy.</title>
        <authorList>
            <person name="Kaur K."/>
            <person name="Zhang Q."/>
            <person name="Beckler D."/>
            <person name="Munir S."/>
            <person name="Li L."/>
            <person name="Kinsley K."/>
            <person name="Herron L."/>
            <person name="Peterson A."/>
            <person name="May B."/>
            <person name="Singh S."/>
            <person name="Gebhart C."/>
            <person name="Kapur V."/>
        </authorList>
    </citation>
    <scope>NUCLEOTIDE SEQUENCE [LARGE SCALE GENOMIC DNA]</scope>
    <source>
        <strain evidence="1 2">PHE/MN1-00</strain>
    </source>
</reference>
<dbReference type="AlphaFoldDB" id="Q1MRR6"/>
<proteinExistence type="predicted"/>
<dbReference type="RefSeq" id="WP_011526336.1">
    <property type="nucleotide sequence ID" value="NC_008011.1"/>
</dbReference>
<evidence type="ECO:0008006" key="3">
    <source>
        <dbReference type="Google" id="ProtNLM"/>
    </source>
</evidence>
<evidence type="ECO:0000313" key="2">
    <source>
        <dbReference type="Proteomes" id="UP000002430"/>
    </source>
</evidence>
<dbReference type="Proteomes" id="UP000002430">
    <property type="component" value="Chromosome"/>
</dbReference>
<gene>
    <name evidence="1" type="ordered locus">LI0254</name>
</gene>
<dbReference type="OrthoDB" id="9806357at2"/>
<dbReference type="eggNOG" id="COG2128">
    <property type="taxonomic scope" value="Bacteria"/>
</dbReference>
<protein>
    <recommendedName>
        <fullName evidence="3">DUF3179 domain-containing protein</fullName>
    </recommendedName>
</protein>
<dbReference type="STRING" id="363253.LI0254"/>
<evidence type="ECO:0000313" key="1">
    <source>
        <dbReference type="EMBL" id="CAJ54310.1"/>
    </source>
</evidence>
<dbReference type="InterPro" id="IPR021516">
    <property type="entry name" value="DUF3179"/>
</dbReference>
<dbReference type="HOGENOM" id="CLU_037493_1_0_7"/>
<dbReference type="Pfam" id="PF11376">
    <property type="entry name" value="DUF3179"/>
    <property type="match status" value="1"/>
</dbReference>
<organism evidence="1 2">
    <name type="scientific">Lawsonia intracellularis (strain PHE/MN1-00)</name>
    <dbReference type="NCBI Taxonomy" id="363253"/>
    <lineage>
        <taxon>Bacteria</taxon>
        <taxon>Pseudomonadati</taxon>
        <taxon>Thermodesulfobacteriota</taxon>
        <taxon>Desulfovibrionia</taxon>
        <taxon>Desulfovibrionales</taxon>
        <taxon>Desulfovibrionaceae</taxon>
        <taxon>Lawsonia</taxon>
    </lineage>
</organism>
<name>Q1MRR6_LAWIP</name>
<keyword evidence="2" id="KW-1185">Reference proteome</keyword>
<accession>Q1MRR6</accession>
<dbReference type="EMBL" id="AM180252">
    <property type="protein sequence ID" value="CAJ54310.1"/>
    <property type="molecule type" value="Genomic_DNA"/>
</dbReference>